<dbReference type="OrthoDB" id="3458445at2"/>
<dbReference type="InterPro" id="IPR010982">
    <property type="entry name" value="Lambda_DNA-bd_dom_sf"/>
</dbReference>
<dbReference type="SUPFAM" id="SSF47413">
    <property type="entry name" value="lambda repressor-like DNA-binding domains"/>
    <property type="match status" value="1"/>
</dbReference>
<protein>
    <submittedName>
        <fullName evidence="2">XRE family transcriptional regulator</fullName>
    </submittedName>
</protein>
<proteinExistence type="predicted"/>
<name>A0A3Q9FYM7_STRLT</name>
<feature type="domain" description="HTH cro/C1-type" evidence="1">
    <location>
        <begin position="19"/>
        <end position="73"/>
    </location>
</feature>
<gene>
    <name evidence="2" type="ORF">EKH77_13235</name>
</gene>
<evidence type="ECO:0000313" key="3">
    <source>
        <dbReference type="Proteomes" id="UP000267900"/>
    </source>
</evidence>
<evidence type="ECO:0000313" key="2">
    <source>
        <dbReference type="EMBL" id="AZQ72046.1"/>
    </source>
</evidence>
<dbReference type="InterPro" id="IPR001387">
    <property type="entry name" value="Cro/C1-type_HTH"/>
</dbReference>
<dbReference type="GO" id="GO:0003677">
    <property type="term" value="F:DNA binding"/>
    <property type="evidence" value="ECO:0007669"/>
    <property type="project" value="InterPro"/>
</dbReference>
<dbReference type="Pfam" id="PF19054">
    <property type="entry name" value="DUF5753"/>
    <property type="match status" value="1"/>
</dbReference>
<dbReference type="PROSITE" id="PS50943">
    <property type="entry name" value="HTH_CROC1"/>
    <property type="match status" value="1"/>
</dbReference>
<dbReference type="AlphaFoldDB" id="A0A3Q9FYM7"/>
<dbReference type="SMART" id="SM00530">
    <property type="entry name" value="HTH_XRE"/>
    <property type="match status" value="1"/>
</dbReference>
<keyword evidence="3" id="KW-1185">Reference proteome</keyword>
<dbReference type="Gene3D" id="1.10.260.40">
    <property type="entry name" value="lambda repressor-like DNA-binding domains"/>
    <property type="match status" value="1"/>
</dbReference>
<dbReference type="EMBL" id="CP034587">
    <property type="protein sequence ID" value="AZQ72046.1"/>
    <property type="molecule type" value="Genomic_DNA"/>
</dbReference>
<dbReference type="InterPro" id="IPR043917">
    <property type="entry name" value="DUF5753"/>
</dbReference>
<reference evidence="2 3" key="1">
    <citation type="submission" date="2018-12" db="EMBL/GenBank/DDBJ databases">
        <title>The whole draft genome of Streptomyce luteoverticillatus CGMCC 15060.</title>
        <authorList>
            <person name="Feng Z."/>
            <person name="Chen G."/>
            <person name="Zhang J."/>
            <person name="Zhu H."/>
            <person name="Yu X."/>
            <person name="Zhang W."/>
            <person name="Zhang X."/>
        </authorList>
    </citation>
    <scope>NUCLEOTIDE SEQUENCE [LARGE SCALE GENOMIC DNA]</scope>
    <source>
        <strain evidence="2 3">CGMCC 15060</strain>
    </source>
</reference>
<dbReference type="Pfam" id="PF13560">
    <property type="entry name" value="HTH_31"/>
    <property type="match status" value="1"/>
</dbReference>
<dbReference type="RefSeq" id="WP_126914596.1">
    <property type="nucleotide sequence ID" value="NZ_CP034587.1"/>
</dbReference>
<organism evidence="2 3">
    <name type="scientific">Streptomyces luteoverticillatus</name>
    <name type="common">Streptoverticillium luteoverticillatus</name>
    <dbReference type="NCBI Taxonomy" id="66425"/>
    <lineage>
        <taxon>Bacteria</taxon>
        <taxon>Bacillati</taxon>
        <taxon>Actinomycetota</taxon>
        <taxon>Actinomycetes</taxon>
        <taxon>Kitasatosporales</taxon>
        <taxon>Streptomycetaceae</taxon>
        <taxon>Streptomyces</taxon>
    </lineage>
</organism>
<dbReference type="CDD" id="cd00093">
    <property type="entry name" value="HTH_XRE"/>
    <property type="match status" value="1"/>
</dbReference>
<evidence type="ECO:0000259" key="1">
    <source>
        <dbReference type="PROSITE" id="PS50943"/>
    </source>
</evidence>
<accession>A0A3Q9FYM7</accession>
<sequence>MPTKRQMPTVRLRRLAAELRRLRAGADLTREDVAEQTGINTATLYRIETARVRPQRRTLVALLNLYGVRESQRDEVLALSEGASVQGWLRPYHSELPEEYTAYISFEAEARAVRNYESLFVPGLLQTEDYARAVIKGVLPMASAREIEQRVQARVERQAVLVKDDPLHLWAIMDEAALRRMVGGRDVMHKQLQHLTAVAQEPHMTLQVIPFGAGAHAGMPGSFVLMSFPEAEDPEIVYIDSMAGDLFLEAEADIRRYGAIFDNLRAVALSPDDTSNLIAALAKETQ</sequence>
<dbReference type="Proteomes" id="UP000267900">
    <property type="component" value="Chromosome"/>
</dbReference>